<feature type="transmembrane region" description="Helical" evidence="1">
    <location>
        <begin position="324"/>
        <end position="341"/>
    </location>
</feature>
<feature type="transmembrane region" description="Helical" evidence="1">
    <location>
        <begin position="397"/>
        <end position="413"/>
    </location>
</feature>
<gene>
    <name evidence="2" type="ORF">HHU08_21715</name>
</gene>
<evidence type="ECO:0000313" key="2">
    <source>
        <dbReference type="EMBL" id="NMO79555.1"/>
    </source>
</evidence>
<name>A0A7Y0KC41_9BACI</name>
<feature type="transmembrane region" description="Helical" evidence="1">
    <location>
        <begin position="373"/>
        <end position="391"/>
    </location>
</feature>
<feature type="transmembrane region" description="Helical" evidence="1">
    <location>
        <begin position="201"/>
        <end position="225"/>
    </location>
</feature>
<feature type="transmembrane region" description="Helical" evidence="1">
    <location>
        <begin position="45"/>
        <end position="63"/>
    </location>
</feature>
<feature type="transmembrane region" description="Helical" evidence="1">
    <location>
        <begin position="107"/>
        <end position="130"/>
    </location>
</feature>
<feature type="transmembrane region" description="Helical" evidence="1">
    <location>
        <begin position="164"/>
        <end position="181"/>
    </location>
</feature>
<keyword evidence="3" id="KW-1185">Reference proteome</keyword>
<reference evidence="2 3" key="1">
    <citation type="submission" date="2020-04" db="EMBL/GenBank/DDBJ databases">
        <title>Bacillus sp. UniB3 isolated from commercial digestive syrup.</title>
        <authorList>
            <person name="Thorat V."/>
            <person name="Kirdat K."/>
            <person name="Tiwarekar B."/>
            <person name="Yadav A."/>
        </authorList>
    </citation>
    <scope>NUCLEOTIDE SEQUENCE [LARGE SCALE GENOMIC DNA]</scope>
    <source>
        <strain evidence="2 3">UniB3</strain>
    </source>
</reference>
<evidence type="ECO:0000313" key="3">
    <source>
        <dbReference type="Proteomes" id="UP000588491"/>
    </source>
</evidence>
<accession>A0A7Y0KC41</accession>
<evidence type="ECO:0008006" key="4">
    <source>
        <dbReference type="Google" id="ProtNLM"/>
    </source>
</evidence>
<evidence type="ECO:0000256" key="1">
    <source>
        <dbReference type="SAM" id="Phobius"/>
    </source>
</evidence>
<feature type="transmembrane region" description="Helical" evidence="1">
    <location>
        <begin position="246"/>
        <end position="264"/>
    </location>
</feature>
<feature type="transmembrane region" description="Helical" evidence="1">
    <location>
        <begin position="136"/>
        <end position="157"/>
    </location>
</feature>
<protein>
    <recommendedName>
        <fullName evidence="4">Sodium:solute symporter</fullName>
    </recommendedName>
</protein>
<feature type="transmembrane region" description="Helical" evidence="1">
    <location>
        <begin position="347"/>
        <end position="366"/>
    </location>
</feature>
<dbReference type="RefSeq" id="WP_169189316.1">
    <property type="nucleotide sequence ID" value="NZ_JABBPK010000001.1"/>
</dbReference>
<feature type="transmembrane region" description="Helical" evidence="1">
    <location>
        <begin position="6"/>
        <end position="24"/>
    </location>
</feature>
<comment type="caution">
    <text evidence="2">The sequence shown here is derived from an EMBL/GenBank/DDBJ whole genome shotgun (WGS) entry which is preliminary data.</text>
</comment>
<sequence>MIDWYILLFIGFFVLILFIEKIGAHRSIHEYMVTSRELGLSAGTYGISLQFISGVTVAVPILSMQAFQLTTFPILIICTYGLYLLLNNIMTKEKVKQVTDAKGNSHLWFFAFSSMASLFVQFTILAYFLLDVLSVGGIAIFISFCFVFFGLGGSYGVRKIGSTIFYAIFLVGVIVTLFLYLGEGVQTIYTKYQGEMFSGNIADVIFASMTFVLVVFGQACTNLTFWQTASAVKSNHRVTVLRLSTFIWFAFMLSIFSFSFFLFVQNQAVEQMNQVIIHIIIFIVLGALAIGIGTSLFSLISVFLKIKSRDRTNHYAYRLLRHGYLIGVIACSVLGLLAIFLSESMSAWLPFFLGFFGAAGCPFIIGRTFRAKNVTLIMVVMTLVSIGLTIWMEEIWLVAPIAALICCFVLFILEKYK</sequence>
<dbReference type="Proteomes" id="UP000588491">
    <property type="component" value="Unassembled WGS sequence"/>
</dbReference>
<dbReference type="EMBL" id="JABBPK010000001">
    <property type="protein sequence ID" value="NMO79555.1"/>
    <property type="molecule type" value="Genomic_DNA"/>
</dbReference>
<organism evidence="2 3">
    <name type="scientific">Niallia alba</name>
    <dbReference type="NCBI Taxonomy" id="2729105"/>
    <lineage>
        <taxon>Bacteria</taxon>
        <taxon>Bacillati</taxon>
        <taxon>Bacillota</taxon>
        <taxon>Bacilli</taxon>
        <taxon>Bacillales</taxon>
        <taxon>Bacillaceae</taxon>
        <taxon>Niallia</taxon>
    </lineage>
</organism>
<dbReference type="AlphaFoldDB" id="A0A7Y0KC41"/>
<proteinExistence type="predicted"/>
<feature type="transmembrane region" description="Helical" evidence="1">
    <location>
        <begin position="69"/>
        <end position="86"/>
    </location>
</feature>
<feature type="transmembrane region" description="Helical" evidence="1">
    <location>
        <begin position="276"/>
        <end position="304"/>
    </location>
</feature>
<keyword evidence="1" id="KW-1133">Transmembrane helix</keyword>
<keyword evidence="1" id="KW-0812">Transmembrane</keyword>
<keyword evidence="1" id="KW-0472">Membrane</keyword>